<dbReference type="STRING" id="4565.A0A3B6IML3"/>
<dbReference type="Gramene" id="TraesCS4B02G125000.1">
    <property type="protein sequence ID" value="TraesCS4B02G125000.1"/>
    <property type="gene ID" value="TraesCS4B02G125000"/>
</dbReference>
<dbReference type="Gramene" id="TraesSYM4B03G02301040.1">
    <property type="protein sequence ID" value="TraesSYM4B03G02301040.1"/>
    <property type="gene ID" value="TraesSYM4B03G02301040"/>
</dbReference>
<organism evidence="1">
    <name type="scientific">Triticum aestivum</name>
    <name type="common">Wheat</name>
    <dbReference type="NCBI Taxonomy" id="4565"/>
    <lineage>
        <taxon>Eukaryota</taxon>
        <taxon>Viridiplantae</taxon>
        <taxon>Streptophyta</taxon>
        <taxon>Embryophyta</taxon>
        <taxon>Tracheophyta</taxon>
        <taxon>Spermatophyta</taxon>
        <taxon>Magnoliopsida</taxon>
        <taxon>Liliopsida</taxon>
        <taxon>Poales</taxon>
        <taxon>Poaceae</taxon>
        <taxon>BOP clade</taxon>
        <taxon>Pooideae</taxon>
        <taxon>Triticodae</taxon>
        <taxon>Triticeae</taxon>
        <taxon>Triticinae</taxon>
        <taxon>Triticum</taxon>
    </lineage>
</organism>
<dbReference type="Gramene" id="TraesCAD_scaffold_003291_01G000100.1">
    <property type="protein sequence ID" value="TraesCAD_scaffold_003291_01G000100.1"/>
    <property type="gene ID" value="TraesCAD_scaffold_003291_01G000100"/>
</dbReference>
<dbReference type="Proteomes" id="UP000019116">
    <property type="component" value="Chromosome 4B"/>
</dbReference>
<evidence type="ECO:0000313" key="2">
    <source>
        <dbReference type="Proteomes" id="UP000019116"/>
    </source>
</evidence>
<reference evidence="1" key="1">
    <citation type="submission" date="2018-08" db="EMBL/GenBank/DDBJ databases">
        <authorList>
            <person name="Rossello M."/>
        </authorList>
    </citation>
    <scope>NUCLEOTIDE SEQUENCE [LARGE SCALE GENOMIC DNA]</scope>
    <source>
        <strain evidence="1">cv. Chinese Spring</strain>
    </source>
</reference>
<dbReference type="Gramene" id="TraesARI4B03G02311050.1">
    <property type="protein sequence ID" value="TraesARI4B03G02311050.1"/>
    <property type="gene ID" value="TraesARI4B03G02311050"/>
</dbReference>
<dbReference type="Gramene" id="TraesJUL4B03G02295090.1">
    <property type="protein sequence ID" value="TraesJUL4B03G02295090.1"/>
    <property type="gene ID" value="TraesJUL4B03G02295090"/>
</dbReference>
<dbReference type="Gramene" id="TraesCS4B03G0290200.1">
    <property type="protein sequence ID" value="TraesCS4B03G0290200.1.CDS"/>
    <property type="gene ID" value="TraesCS4B03G0290200"/>
</dbReference>
<sequence length="77" mass="8619">MEMMHEEQQSLCSFSRSEQAINAAHVEVVNGTGLVILMSRSTGHITLHATLSSWLLLEIDFHVEGKGDLIEFLYMQG</sequence>
<evidence type="ECO:0000313" key="1">
    <source>
        <dbReference type="EnsemblPlants" id="TraesCS4B02G125000.1"/>
    </source>
</evidence>
<reference evidence="1" key="2">
    <citation type="submission" date="2018-10" db="UniProtKB">
        <authorList>
            <consortium name="EnsemblPlants"/>
        </authorList>
    </citation>
    <scope>IDENTIFICATION</scope>
</reference>
<accession>A0A3B6IML3</accession>
<dbReference type="Gramene" id="TraesLAC4B03G02228370.1">
    <property type="protein sequence ID" value="TraesLAC4B03G02228370.1"/>
    <property type="gene ID" value="TraesLAC4B03G02228370"/>
</dbReference>
<dbReference type="Gramene" id="TraesNOR4B03G02291470.1">
    <property type="protein sequence ID" value="TraesNOR4B03G02291470.1"/>
    <property type="gene ID" value="TraesNOR4B03G02291470"/>
</dbReference>
<name>A0A3B6IML3_WHEAT</name>
<dbReference type="PaxDb" id="4565-Traes_4BS_979B49D1A.2"/>
<dbReference type="Gramene" id="TraesWEE_scaffold_013196_01G000200.1">
    <property type="protein sequence ID" value="TraesWEE_scaffold_013196_01G000200.1"/>
    <property type="gene ID" value="TraesWEE_scaffold_013196_01G000200"/>
</dbReference>
<dbReference type="Gramene" id="TraesSTA4B03G02268810.1">
    <property type="protein sequence ID" value="TraesSTA4B03G02268810.1"/>
    <property type="gene ID" value="TraesSTA4B03G02268810"/>
</dbReference>
<dbReference type="Gramene" id="TraesCLE_scaffold_007778_01G000100.1">
    <property type="protein sequence ID" value="TraesCLE_scaffold_007778_01G000100.1"/>
    <property type="gene ID" value="TraesCLE_scaffold_007778_01G000100"/>
</dbReference>
<proteinExistence type="predicted"/>
<dbReference type="Gramene" id="TraesLDM4B03G02274390.1">
    <property type="protein sequence ID" value="TraesLDM4B03G02274390.1"/>
    <property type="gene ID" value="TraesLDM4B03G02274390"/>
</dbReference>
<keyword evidence="2" id="KW-1185">Reference proteome</keyword>
<dbReference type="EnsemblPlants" id="TraesCS4B02G125000.1">
    <property type="protein sequence ID" value="TraesCS4B02G125000.1"/>
    <property type="gene ID" value="TraesCS4B02G125000"/>
</dbReference>
<dbReference type="Gramene" id="TraesJAG4B03G02273750.1">
    <property type="protein sequence ID" value="TraesJAG4B03G02273750.1"/>
    <property type="gene ID" value="TraesJAG4B03G02273750"/>
</dbReference>
<protein>
    <submittedName>
        <fullName evidence="1">Uncharacterized protein</fullName>
    </submittedName>
</protein>
<dbReference type="OrthoDB" id="537915at2759"/>
<dbReference type="AlphaFoldDB" id="A0A3B6IML3"/>
<dbReference type="Gramene" id="TraesROB_scaffold_034116_01G000200.1">
    <property type="protein sequence ID" value="TraesROB_scaffold_034116_01G000200.1"/>
    <property type="gene ID" value="TraesROB_scaffold_034116_01G000200"/>
</dbReference>
<dbReference type="Gramene" id="TraesMAC4B03G02274440.1">
    <property type="protein sequence ID" value="TraesMAC4B03G02274440.1"/>
    <property type="gene ID" value="TraesMAC4B03G02274440"/>
</dbReference>